<protein>
    <submittedName>
        <fullName evidence="1">Uncharacterized protein</fullName>
    </submittedName>
</protein>
<organism evidence="1 2">
    <name type="scientific">Mycobacterium kansasii</name>
    <dbReference type="NCBI Taxonomy" id="1768"/>
    <lineage>
        <taxon>Bacteria</taxon>
        <taxon>Bacillati</taxon>
        <taxon>Actinomycetota</taxon>
        <taxon>Actinomycetes</taxon>
        <taxon>Mycobacteriales</taxon>
        <taxon>Mycobacteriaceae</taxon>
        <taxon>Mycobacterium</taxon>
    </lineage>
</organism>
<dbReference type="AlphaFoldDB" id="A0A1V3XUC2"/>
<dbReference type="Proteomes" id="UP000189229">
    <property type="component" value="Unassembled WGS sequence"/>
</dbReference>
<name>A0A1V3XUC2_MYCKA</name>
<comment type="caution">
    <text evidence="1">The sequence shown here is derived from an EMBL/GenBank/DDBJ whole genome shotgun (WGS) entry which is preliminary data.</text>
</comment>
<accession>A0A1V3XUC2</accession>
<sequence length="41" mass="4454">MIAAGEQVYPLQLGELLPEANRLADASGEDMRNTVVPQSIR</sequence>
<reference evidence="1 2" key="1">
    <citation type="submission" date="2017-02" db="EMBL/GenBank/DDBJ databases">
        <title>Complete genome sequences of Mycobacterium kansasii strains isolated from rhesus macaques.</title>
        <authorList>
            <person name="Panda A."/>
            <person name="Nagaraj S."/>
            <person name="Zhao X."/>
            <person name="Tettelin H."/>
            <person name="Detolla L.J."/>
        </authorList>
    </citation>
    <scope>NUCLEOTIDE SEQUENCE [LARGE SCALE GENOMIC DNA]</scope>
    <source>
        <strain evidence="1 2">11-3813</strain>
    </source>
</reference>
<dbReference type="EMBL" id="MVBM01000001">
    <property type="protein sequence ID" value="OOK82779.1"/>
    <property type="molecule type" value="Genomic_DNA"/>
</dbReference>
<evidence type="ECO:0000313" key="1">
    <source>
        <dbReference type="EMBL" id="OOK82779.1"/>
    </source>
</evidence>
<gene>
    <name evidence="1" type="ORF">BZL30_0069</name>
</gene>
<evidence type="ECO:0000313" key="2">
    <source>
        <dbReference type="Proteomes" id="UP000189229"/>
    </source>
</evidence>
<proteinExistence type="predicted"/>